<keyword evidence="9" id="KW-1185">Reference proteome</keyword>
<keyword evidence="4 7" id="KW-0658">Purine biosynthesis</keyword>
<feature type="binding site" description="in other chain" evidence="7">
    <location>
        <position position="231"/>
    </location>
    <ligand>
        <name>IMP</name>
        <dbReference type="ChEBI" id="CHEBI:58053"/>
        <note>ligand shared between dimeric partners</note>
    </ligand>
</feature>
<dbReference type="GO" id="GO:0000287">
    <property type="term" value="F:magnesium ion binding"/>
    <property type="evidence" value="ECO:0007669"/>
    <property type="project" value="UniProtKB-UniRule"/>
</dbReference>
<feature type="binding site" evidence="7">
    <location>
        <begin position="346"/>
        <end position="348"/>
    </location>
    <ligand>
        <name>GTP</name>
        <dbReference type="ChEBI" id="CHEBI:37565"/>
    </ligand>
</feature>
<dbReference type="Gene3D" id="1.10.300.10">
    <property type="entry name" value="Adenylosuccinate Synthetase, subunit A, domain 2"/>
    <property type="match status" value="1"/>
</dbReference>
<evidence type="ECO:0000313" key="8">
    <source>
        <dbReference type="EMBL" id="MBB5562044.1"/>
    </source>
</evidence>
<dbReference type="InterPro" id="IPR001114">
    <property type="entry name" value="Adenylosuccinate_synthetase"/>
</dbReference>
<feature type="binding site" evidence="7">
    <location>
        <begin position="14"/>
        <end position="20"/>
    </location>
    <ligand>
        <name>GTP</name>
        <dbReference type="ChEBI" id="CHEBI:37565"/>
    </ligand>
</feature>
<evidence type="ECO:0000256" key="3">
    <source>
        <dbReference type="ARBA" id="ARBA00022741"/>
    </source>
</evidence>
<dbReference type="PANTHER" id="PTHR11846:SF0">
    <property type="entry name" value="ADENYLOSUCCINATE SYNTHETASE"/>
    <property type="match status" value="1"/>
</dbReference>
<dbReference type="PANTHER" id="PTHR11846">
    <property type="entry name" value="ADENYLOSUCCINATE SYNTHETASE"/>
    <property type="match status" value="1"/>
</dbReference>
<comment type="catalytic activity">
    <reaction evidence="7">
        <text>IMP + L-aspartate + GTP = N(6)-(1,2-dicarboxyethyl)-AMP + GDP + phosphate + 2 H(+)</text>
        <dbReference type="Rhea" id="RHEA:15753"/>
        <dbReference type="ChEBI" id="CHEBI:15378"/>
        <dbReference type="ChEBI" id="CHEBI:29991"/>
        <dbReference type="ChEBI" id="CHEBI:37565"/>
        <dbReference type="ChEBI" id="CHEBI:43474"/>
        <dbReference type="ChEBI" id="CHEBI:57567"/>
        <dbReference type="ChEBI" id="CHEBI:58053"/>
        <dbReference type="ChEBI" id="CHEBI:58189"/>
        <dbReference type="EC" id="6.3.4.4"/>
    </reaction>
</comment>
<comment type="subunit">
    <text evidence="7">Homodimer.</text>
</comment>
<feature type="binding site" evidence="7">
    <location>
        <position position="44"/>
    </location>
    <ligand>
        <name>Mg(2+)</name>
        <dbReference type="ChEBI" id="CHEBI:18420"/>
    </ligand>
</feature>
<sequence length="408" mass="43357">MSIQAQAVIGALYGDEGKGLMVDRLAAATPGGVVVRSNGGAQAGHTVVDPAGRRHVFHHIGSGSFAGASTHFSRFFVAHPMLFLDELSALNERGAKPQISSDPRALITTPFDILINQAVELARGAARHGSCGLGFGETIERNLQPQFALSTKDLFRPDLHARLVSIRDSWVPGRLAALGIAALPEELAAVLADEITIAGFEADCAAYLDHVTLWPDRRLCERGAVIFEAAQGLCLDQNRGAFPHVTRSNTGLANIRAIAAEAGVTELDALYATRCYTTRHGAGPLKGEVPTLLGVNVVDPTNAPNEWQGSLRLAPLDLFTLREAIADDLTSDRSGIAVKAGLAVTCLDQTEDGFAVTDQEEVIRLDPAKAAPDIAGLVGLPLWAESWGPRRRDVKLYLEAAVASLTTQ</sequence>
<keyword evidence="6 7" id="KW-0342">GTP-binding</keyword>
<feature type="binding site" description="in other chain" evidence="7">
    <location>
        <begin position="15"/>
        <end position="18"/>
    </location>
    <ligand>
        <name>IMP</name>
        <dbReference type="ChEBI" id="CHEBI:58053"/>
        <note>ligand shared between dimeric partners</note>
    </ligand>
</feature>
<dbReference type="InterPro" id="IPR027417">
    <property type="entry name" value="P-loop_NTPase"/>
</dbReference>
<feature type="binding site" description="in other chain" evidence="7">
    <location>
        <position position="246"/>
    </location>
    <ligand>
        <name>IMP</name>
        <dbReference type="ChEBI" id="CHEBI:58053"/>
        <note>ligand shared between dimeric partners</note>
    </ligand>
</feature>
<evidence type="ECO:0000256" key="1">
    <source>
        <dbReference type="ARBA" id="ARBA00022598"/>
    </source>
</evidence>
<comment type="subcellular location">
    <subcellularLocation>
        <location evidence="7">Cytoplasm</location>
    </subcellularLocation>
</comment>
<dbReference type="RefSeq" id="WP_183934843.1">
    <property type="nucleotide sequence ID" value="NZ_JACHBB010000007.1"/>
</dbReference>
<feature type="active site" description="Proton acceptor" evidence="7">
    <location>
        <position position="15"/>
    </location>
</feature>
<keyword evidence="3 7" id="KW-0547">Nucleotide-binding</keyword>
<keyword evidence="7" id="KW-0963">Cytoplasm</keyword>
<evidence type="ECO:0000256" key="7">
    <source>
        <dbReference type="HAMAP-Rule" id="MF_00011"/>
    </source>
</evidence>
<evidence type="ECO:0000256" key="4">
    <source>
        <dbReference type="ARBA" id="ARBA00022755"/>
    </source>
</evidence>
<dbReference type="UniPathway" id="UPA00075">
    <property type="reaction ID" value="UER00335"/>
</dbReference>
<dbReference type="GO" id="GO:0044208">
    <property type="term" value="P:'de novo' AMP biosynthetic process"/>
    <property type="evidence" value="ECO:0007669"/>
    <property type="project" value="UniProtKB-UniRule"/>
</dbReference>
<evidence type="ECO:0000256" key="6">
    <source>
        <dbReference type="ARBA" id="ARBA00023134"/>
    </source>
</evidence>
<dbReference type="GO" id="GO:0004019">
    <property type="term" value="F:adenylosuccinate synthase activity"/>
    <property type="evidence" value="ECO:0007669"/>
    <property type="project" value="UniProtKB-UniRule"/>
</dbReference>
<dbReference type="Gene3D" id="3.40.440.10">
    <property type="entry name" value="Adenylosuccinate Synthetase, subunit A, domain 1"/>
    <property type="match status" value="1"/>
</dbReference>
<evidence type="ECO:0000256" key="5">
    <source>
        <dbReference type="ARBA" id="ARBA00022842"/>
    </source>
</evidence>
<evidence type="ECO:0000313" key="9">
    <source>
        <dbReference type="Proteomes" id="UP000528824"/>
    </source>
</evidence>
<reference evidence="8 9" key="1">
    <citation type="submission" date="2020-08" db="EMBL/GenBank/DDBJ databases">
        <title>Genomic Encyclopedia of Type Strains, Phase IV (KMG-V): Genome sequencing to study the core and pangenomes of soil and plant-associated prokaryotes.</title>
        <authorList>
            <person name="Whitman W."/>
        </authorList>
    </citation>
    <scope>NUCLEOTIDE SEQUENCE [LARGE SCALE GENOMIC DNA]</scope>
    <source>
        <strain evidence="8 9">SEMIA 4034</strain>
    </source>
</reference>
<dbReference type="SMART" id="SM00788">
    <property type="entry name" value="Adenylsucc_synt"/>
    <property type="match status" value="1"/>
</dbReference>
<keyword evidence="2 7" id="KW-0479">Metal-binding</keyword>
<comment type="cofactor">
    <cofactor evidence="7">
        <name>Mg(2+)</name>
        <dbReference type="ChEBI" id="CHEBI:18420"/>
    </cofactor>
    <text evidence="7">Binds 1 Mg(2+) ion per subunit.</text>
</comment>
<protein>
    <recommendedName>
        <fullName evidence="7">Adenylosuccinate synthetase</fullName>
        <shortName evidence="7">AMPSase</shortName>
        <shortName evidence="7">AdSS</shortName>
        <ecNumber evidence="7">6.3.4.4</ecNumber>
    </recommendedName>
    <alternativeName>
        <fullName evidence="7">IMP--aspartate ligase</fullName>
    </alternativeName>
</protein>
<comment type="caution">
    <text evidence="7">Lacks conserved residue(s) required for the propagation of feature annotation.</text>
</comment>
<comment type="caution">
    <text evidence="8">The sequence shown here is derived from an EMBL/GenBank/DDBJ whole genome shotgun (WGS) entry which is preliminary data.</text>
</comment>
<comment type="function">
    <text evidence="7">Plays an important role in the de novo pathway of purine nucleotide biosynthesis. Catalyzes the first committed step in the biosynthesis of AMP from IMP.</text>
</comment>
<dbReference type="GO" id="GO:0005525">
    <property type="term" value="F:GTP binding"/>
    <property type="evidence" value="ECO:0007669"/>
    <property type="project" value="UniProtKB-UniRule"/>
</dbReference>
<proteinExistence type="inferred from homology"/>
<dbReference type="EMBL" id="JACHBC010000007">
    <property type="protein sequence ID" value="MBB5562044.1"/>
    <property type="molecule type" value="Genomic_DNA"/>
</dbReference>
<feature type="active site" description="Proton donor" evidence="7">
    <location>
        <position position="45"/>
    </location>
</feature>
<gene>
    <name evidence="7" type="primary">purA</name>
    <name evidence="8" type="ORF">GGI59_003723</name>
</gene>
<comment type="pathway">
    <text evidence="7">Purine metabolism; AMP biosynthesis via de novo pathway; AMP from IMP: step 1/2.</text>
</comment>
<name>A0A7W8XFS0_9HYPH</name>
<dbReference type="SUPFAM" id="SSF52540">
    <property type="entry name" value="P-loop containing nucleoside triphosphate hydrolases"/>
    <property type="match status" value="1"/>
</dbReference>
<feature type="binding site" evidence="7">
    <location>
        <begin position="44"/>
        <end position="46"/>
    </location>
    <ligand>
        <name>GTP</name>
        <dbReference type="ChEBI" id="CHEBI:37565"/>
    </ligand>
</feature>
<dbReference type="EC" id="6.3.4.4" evidence="7"/>
<keyword evidence="1 7" id="KW-0436">Ligase</keyword>
<dbReference type="HAMAP" id="MF_00011">
    <property type="entry name" value="Adenylosucc_synth"/>
    <property type="match status" value="1"/>
</dbReference>
<accession>A0A7W8XFS0</accession>
<dbReference type="Proteomes" id="UP000528824">
    <property type="component" value="Unassembled WGS sequence"/>
</dbReference>
<feature type="binding site" evidence="7">
    <location>
        <position position="15"/>
    </location>
    <ligand>
        <name>Mg(2+)</name>
        <dbReference type="ChEBI" id="CHEBI:18420"/>
    </ligand>
</feature>
<comment type="similarity">
    <text evidence="7">Belongs to the adenylosuccinate synthetase family.</text>
</comment>
<dbReference type="GO" id="GO:0046040">
    <property type="term" value="P:IMP metabolic process"/>
    <property type="evidence" value="ECO:0007669"/>
    <property type="project" value="TreeGrafter"/>
</dbReference>
<evidence type="ECO:0000256" key="2">
    <source>
        <dbReference type="ARBA" id="ARBA00022723"/>
    </source>
</evidence>
<dbReference type="AlphaFoldDB" id="A0A7W8XFS0"/>
<dbReference type="InterPro" id="IPR042110">
    <property type="entry name" value="Adenylosuccinate_synth_dom2"/>
</dbReference>
<dbReference type="InterPro" id="IPR042109">
    <property type="entry name" value="Adenylosuccinate_synth_dom1"/>
</dbReference>
<dbReference type="Pfam" id="PF00709">
    <property type="entry name" value="Adenylsucc_synt"/>
    <property type="match status" value="1"/>
</dbReference>
<dbReference type="GO" id="GO:0005737">
    <property type="term" value="C:cytoplasm"/>
    <property type="evidence" value="ECO:0007669"/>
    <property type="project" value="UniProtKB-SubCell"/>
</dbReference>
<organism evidence="8 9">
    <name type="scientific">Rhizobium lentis</name>
    <dbReference type="NCBI Taxonomy" id="1138194"/>
    <lineage>
        <taxon>Bacteria</taxon>
        <taxon>Pseudomonadati</taxon>
        <taxon>Pseudomonadota</taxon>
        <taxon>Alphaproteobacteria</taxon>
        <taxon>Hyphomicrobiales</taxon>
        <taxon>Rhizobiaceae</taxon>
        <taxon>Rhizobium/Agrobacterium group</taxon>
        <taxon>Rhizobium</taxon>
    </lineage>
</organism>
<keyword evidence="5 7" id="KW-0460">Magnesium</keyword>